<evidence type="ECO:0000313" key="3">
    <source>
        <dbReference type="EMBL" id="MXO62892.1"/>
    </source>
</evidence>
<dbReference type="InterPro" id="IPR036291">
    <property type="entry name" value="NAD(P)-bd_dom_sf"/>
</dbReference>
<sequence length="267" mass="26633">MTSNGRLAGKAAVVVGAGQQPGETMGNGRAIALRFAAEGAEVLCVDRDADRAEAVAGEIGAAGGTGFALAADVVTDADLIVGEALARWGRIDVLVNNVGIGHAGDGPAHACDDEAFEKVFAVNFTGARRVLAAALGPMRDAGQGSIVNISSLASTAGANMIAYEVSKAALNRLTIATALGSAKRGVRCNAILPGLIDTPMGVGGTAARDGRSLEEQRAARAATVPLRGAMGQAEDVANAALFLASDESAFVTGVLLPVDGGQGARIG</sequence>
<protein>
    <submittedName>
        <fullName evidence="3">SDR family oxidoreductase</fullName>
    </submittedName>
</protein>
<dbReference type="PRINTS" id="PR00080">
    <property type="entry name" value="SDRFAMILY"/>
</dbReference>
<keyword evidence="4" id="KW-1185">Reference proteome</keyword>
<gene>
    <name evidence="3" type="ORF">GRI48_07710</name>
</gene>
<accession>A0A844YG22</accession>
<dbReference type="EMBL" id="WTYN01000001">
    <property type="protein sequence ID" value="MXO62892.1"/>
    <property type="molecule type" value="Genomic_DNA"/>
</dbReference>
<dbReference type="SUPFAM" id="SSF51735">
    <property type="entry name" value="NAD(P)-binding Rossmann-fold domains"/>
    <property type="match status" value="1"/>
</dbReference>
<dbReference type="Proteomes" id="UP000445582">
    <property type="component" value="Unassembled WGS sequence"/>
</dbReference>
<dbReference type="AlphaFoldDB" id="A0A844YG22"/>
<dbReference type="PRINTS" id="PR00081">
    <property type="entry name" value="GDHRDH"/>
</dbReference>
<organism evidence="3 4">
    <name type="scientific">Qipengyuania oceanensis</name>
    <dbReference type="NCBI Taxonomy" id="1463597"/>
    <lineage>
        <taxon>Bacteria</taxon>
        <taxon>Pseudomonadati</taxon>
        <taxon>Pseudomonadota</taxon>
        <taxon>Alphaproteobacteria</taxon>
        <taxon>Sphingomonadales</taxon>
        <taxon>Erythrobacteraceae</taxon>
        <taxon>Qipengyuania</taxon>
    </lineage>
</organism>
<comment type="caution">
    <text evidence="3">The sequence shown here is derived from an EMBL/GenBank/DDBJ whole genome shotgun (WGS) entry which is preliminary data.</text>
</comment>
<dbReference type="PANTHER" id="PTHR42760">
    <property type="entry name" value="SHORT-CHAIN DEHYDROGENASES/REDUCTASES FAMILY MEMBER"/>
    <property type="match status" value="1"/>
</dbReference>
<dbReference type="OrthoDB" id="7170719at2"/>
<dbReference type="GO" id="GO:0016616">
    <property type="term" value="F:oxidoreductase activity, acting on the CH-OH group of donors, NAD or NADP as acceptor"/>
    <property type="evidence" value="ECO:0007669"/>
    <property type="project" value="TreeGrafter"/>
</dbReference>
<dbReference type="FunFam" id="3.40.50.720:FF:000084">
    <property type="entry name" value="Short-chain dehydrogenase reductase"/>
    <property type="match status" value="1"/>
</dbReference>
<dbReference type="InterPro" id="IPR002347">
    <property type="entry name" value="SDR_fam"/>
</dbReference>
<dbReference type="PANTHER" id="PTHR42760:SF115">
    <property type="entry name" value="3-OXOACYL-[ACYL-CARRIER-PROTEIN] REDUCTASE FABG"/>
    <property type="match status" value="1"/>
</dbReference>
<proteinExistence type="inferred from homology"/>
<dbReference type="Gene3D" id="3.40.50.720">
    <property type="entry name" value="NAD(P)-binding Rossmann-like Domain"/>
    <property type="match status" value="1"/>
</dbReference>
<evidence type="ECO:0000256" key="1">
    <source>
        <dbReference type="ARBA" id="ARBA00006484"/>
    </source>
</evidence>
<keyword evidence="2" id="KW-0560">Oxidoreductase</keyword>
<dbReference type="Pfam" id="PF13561">
    <property type="entry name" value="adh_short_C2"/>
    <property type="match status" value="1"/>
</dbReference>
<reference evidence="3 4" key="1">
    <citation type="submission" date="2019-12" db="EMBL/GenBank/DDBJ databases">
        <title>Genomic-based taxomic classification of the family Erythrobacteraceae.</title>
        <authorList>
            <person name="Xu L."/>
        </authorList>
    </citation>
    <scope>NUCLEOTIDE SEQUENCE [LARGE SCALE GENOMIC DNA]</scope>
    <source>
        <strain evidence="3 4">MCCC 1A09965</strain>
    </source>
</reference>
<name>A0A844YG22_9SPHN</name>
<evidence type="ECO:0000313" key="4">
    <source>
        <dbReference type="Proteomes" id="UP000445582"/>
    </source>
</evidence>
<dbReference type="RefSeq" id="WP_160673593.1">
    <property type="nucleotide sequence ID" value="NZ_WTYN01000001.1"/>
</dbReference>
<comment type="similarity">
    <text evidence="1">Belongs to the short-chain dehydrogenases/reductases (SDR) family.</text>
</comment>
<evidence type="ECO:0000256" key="2">
    <source>
        <dbReference type="ARBA" id="ARBA00023002"/>
    </source>
</evidence>